<dbReference type="FunFam" id="3.30.70.580:FF:000017">
    <property type="entry name" value="Related to DEG1-pseudouridine synthase"/>
    <property type="match status" value="1"/>
</dbReference>
<dbReference type="EMBL" id="ML213607">
    <property type="protein sequence ID" value="TFK37593.1"/>
    <property type="molecule type" value="Genomic_DNA"/>
</dbReference>
<gene>
    <name evidence="7" type="ORF">BDQ12DRAFT_652647</name>
</gene>
<organism evidence="7 8">
    <name type="scientific">Crucibulum laeve</name>
    <dbReference type="NCBI Taxonomy" id="68775"/>
    <lineage>
        <taxon>Eukaryota</taxon>
        <taxon>Fungi</taxon>
        <taxon>Dikarya</taxon>
        <taxon>Basidiomycota</taxon>
        <taxon>Agaricomycotina</taxon>
        <taxon>Agaricomycetes</taxon>
        <taxon>Agaricomycetidae</taxon>
        <taxon>Agaricales</taxon>
        <taxon>Agaricineae</taxon>
        <taxon>Nidulariaceae</taxon>
        <taxon>Crucibulum</taxon>
    </lineage>
</organism>
<dbReference type="GO" id="GO:0005634">
    <property type="term" value="C:nucleus"/>
    <property type="evidence" value="ECO:0007669"/>
    <property type="project" value="TreeGrafter"/>
</dbReference>
<dbReference type="GO" id="GO:0160147">
    <property type="term" value="F:tRNA pseudouridine(38-40) synthase activity"/>
    <property type="evidence" value="ECO:0007669"/>
    <property type="project" value="UniProtKB-EC"/>
</dbReference>
<evidence type="ECO:0000313" key="8">
    <source>
        <dbReference type="Proteomes" id="UP000308652"/>
    </source>
</evidence>
<dbReference type="NCBIfam" id="TIGR00071">
    <property type="entry name" value="hisT_truA"/>
    <property type="match status" value="1"/>
</dbReference>
<feature type="domain" description="Pseudouridine synthase I TruA alpha/beta" evidence="6">
    <location>
        <begin position="195"/>
        <end position="321"/>
    </location>
</feature>
<name>A0A5C3LYV3_9AGAR</name>
<protein>
    <recommendedName>
        <fullName evidence="4">tRNA pseudouridine synthase</fullName>
        <ecNumber evidence="4">5.4.99.12</ecNumber>
    </recommendedName>
</protein>
<dbReference type="InterPro" id="IPR020103">
    <property type="entry name" value="PsdUridine_synth_cat_dom_sf"/>
</dbReference>
<dbReference type="InterPro" id="IPR001406">
    <property type="entry name" value="PsdUridine_synth_TruA"/>
</dbReference>
<dbReference type="PANTHER" id="PTHR11142:SF5">
    <property type="entry name" value="TRNA PSEUDOURIDINE(38_39) SYNTHASE"/>
    <property type="match status" value="1"/>
</dbReference>
<dbReference type="PANTHER" id="PTHR11142">
    <property type="entry name" value="PSEUDOURIDYLATE SYNTHASE"/>
    <property type="match status" value="1"/>
</dbReference>
<reference evidence="7 8" key="1">
    <citation type="journal article" date="2019" name="Nat. Ecol. Evol.">
        <title>Megaphylogeny resolves global patterns of mushroom evolution.</title>
        <authorList>
            <person name="Varga T."/>
            <person name="Krizsan K."/>
            <person name="Foldi C."/>
            <person name="Dima B."/>
            <person name="Sanchez-Garcia M."/>
            <person name="Sanchez-Ramirez S."/>
            <person name="Szollosi G.J."/>
            <person name="Szarkandi J.G."/>
            <person name="Papp V."/>
            <person name="Albert L."/>
            <person name="Andreopoulos W."/>
            <person name="Angelini C."/>
            <person name="Antonin V."/>
            <person name="Barry K.W."/>
            <person name="Bougher N.L."/>
            <person name="Buchanan P."/>
            <person name="Buyck B."/>
            <person name="Bense V."/>
            <person name="Catcheside P."/>
            <person name="Chovatia M."/>
            <person name="Cooper J."/>
            <person name="Damon W."/>
            <person name="Desjardin D."/>
            <person name="Finy P."/>
            <person name="Geml J."/>
            <person name="Haridas S."/>
            <person name="Hughes K."/>
            <person name="Justo A."/>
            <person name="Karasinski D."/>
            <person name="Kautmanova I."/>
            <person name="Kiss B."/>
            <person name="Kocsube S."/>
            <person name="Kotiranta H."/>
            <person name="LaButti K.M."/>
            <person name="Lechner B.E."/>
            <person name="Liimatainen K."/>
            <person name="Lipzen A."/>
            <person name="Lukacs Z."/>
            <person name="Mihaltcheva S."/>
            <person name="Morgado L.N."/>
            <person name="Niskanen T."/>
            <person name="Noordeloos M.E."/>
            <person name="Ohm R.A."/>
            <person name="Ortiz-Santana B."/>
            <person name="Ovrebo C."/>
            <person name="Racz N."/>
            <person name="Riley R."/>
            <person name="Savchenko A."/>
            <person name="Shiryaev A."/>
            <person name="Soop K."/>
            <person name="Spirin V."/>
            <person name="Szebenyi C."/>
            <person name="Tomsovsky M."/>
            <person name="Tulloss R.E."/>
            <person name="Uehling J."/>
            <person name="Grigoriev I.V."/>
            <person name="Vagvolgyi C."/>
            <person name="Papp T."/>
            <person name="Martin F.M."/>
            <person name="Miettinen O."/>
            <person name="Hibbett D.S."/>
            <person name="Nagy L.G."/>
        </authorList>
    </citation>
    <scope>NUCLEOTIDE SEQUENCE [LARGE SCALE GENOMIC DNA]</scope>
    <source>
        <strain evidence="7 8">CBS 166.37</strain>
    </source>
</reference>
<feature type="region of interest" description="Disordered" evidence="5">
    <location>
        <begin position="434"/>
        <end position="453"/>
    </location>
</feature>
<evidence type="ECO:0000256" key="4">
    <source>
        <dbReference type="RuleBase" id="RU003792"/>
    </source>
</evidence>
<dbReference type="SUPFAM" id="SSF55120">
    <property type="entry name" value="Pseudouridine synthase"/>
    <property type="match status" value="1"/>
</dbReference>
<keyword evidence="3 4" id="KW-0413">Isomerase</keyword>
<dbReference type="STRING" id="68775.A0A5C3LYV3"/>
<evidence type="ECO:0000259" key="6">
    <source>
        <dbReference type="Pfam" id="PF01416"/>
    </source>
</evidence>
<feature type="compositionally biased region" description="Basic and acidic residues" evidence="5">
    <location>
        <begin position="434"/>
        <end position="445"/>
    </location>
</feature>
<dbReference type="InterPro" id="IPR020097">
    <property type="entry name" value="PsdUridine_synth_TruA_a/b_dom"/>
</dbReference>
<dbReference type="EC" id="5.4.99.12" evidence="4"/>
<evidence type="ECO:0000256" key="2">
    <source>
        <dbReference type="ARBA" id="ARBA00022694"/>
    </source>
</evidence>
<dbReference type="InterPro" id="IPR020094">
    <property type="entry name" value="TruA/RsuA/RluB/E/F_N"/>
</dbReference>
<keyword evidence="8" id="KW-1185">Reference proteome</keyword>
<dbReference type="Gene3D" id="3.30.70.660">
    <property type="entry name" value="Pseudouridine synthase I, catalytic domain, C-terminal subdomain"/>
    <property type="match status" value="1"/>
</dbReference>
<dbReference type="InterPro" id="IPR020095">
    <property type="entry name" value="PsdUridine_synth_TruA_C"/>
</dbReference>
<keyword evidence="2 4" id="KW-0819">tRNA processing</keyword>
<evidence type="ECO:0000256" key="1">
    <source>
        <dbReference type="ARBA" id="ARBA00009375"/>
    </source>
</evidence>
<dbReference type="Pfam" id="PF01416">
    <property type="entry name" value="PseudoU_synth_1"/>
    <property type="match status" value="1"/>
</dbReference>
<evidence type="ECO:0000256" key="5">
    <source>
        <dbReference type="SAM" id="MobiDB-lite"/>
    </source>
</evidence>
<dbReference type="OrthoDB" id="25767at2759"/>
<dbReference type="HAMAP" id="MF_00171">
    <property type="entry name" value="TruA"/>
    <property type="match status" value="1"/>
</dbReference>
<evidence type="ECO:0000256" key="3">
    <source>
        <dbReference type="ARBA" id="ARBA00023235"/>
    </source>
</evidence>
<dbReference type="AlphaFoldDB" id="A0A5C3LYV3"/>
<sequence length="453" mass="51733">MATSPSDSYETWTREQLIDRLKLLERPKTRPPSPKPIKDFHFGSHRRRKIALKFCYSGWEYNGLAFQTKPTPLPTVEGVIFDTLAKSRLIDKEAGFEGCGWEKCGRTDRGVSAGGQVISLWVRSALSPEDLAKTSKPRSEHDYLTILNRLLPPTIRILAWSPVSPTFSARFSCTYRHYKYFFSPHGLNIPHMQDAASRLLGEHDFRNLCKLDAQKQITMFNRKVFRADIEPLEGFEDGRGLHVFNLIGTAFLYHQVRHIMAILLLVGTGLEDPSVVTSLLNVTEGEQAQKEGDKILDVVDRKPVYQMADALPLMLWECGYPEREVDWRTIERLDDPSAVTSSELYHQLHSIHERSQIYTALNQHFLAAASKHHAIPPKLFPLPEGNKDTLMGATMNIPLGGGTHKRMTKYTDILRRERLDTVDVMNERWRLGKGLRKEERKKEAEEGGIDEDE</sequence>
<evidence type="ECO:0000313" key="7">
    <source>
        <dbReference type="EMBL" id="TFK37593.1"/>
    </source>
</evidence>
<dbReference type="GO" id="GO:0005737">
    <property type="term" value="C:cytoplasm"/>
    <property type="evidence" value="ECO:0007669"/>
    <property type="project" value="TreeGrafter"/>
</dbReference>
<dbReference type="GO" id="GO:1990481">
    <property type="term" value="P:mRNA pseudouridine synthesis"/>
    <property type="evidence" value="ECO:0007669"/>
    <property type="project" value="TreeGrafter"/>
</dbReference>
<dbReference type="GO" id="GO:0003723">
    <property type="term" value="F:RNA binding"/>
    <property type="evidence" value="ECO:0007669"/>
    <property type="project" value="InterPro"/>
</dbReference>
<dbReference type="Proteomes" id="UP000308652">
    <property type="component" value="Unassembled WGS sequence"/>
</dbReference>
<proteinExistence type="inferred from homology"/>
<accession>A0A5C3LYV3</accession>
<dbReference type="Gene3D" id="3.30.70.580">
    <property type="entry name" value="Pseudouridine synthase I, catalytic domain, N-terminal subdomain"/>
    <property type="match status" value="1"/>
</dbReference>
<dbReference type="GO" id="GO:0031119">
    <property type="term" value="P:tRNA pseudouridine synthesis"/>
    <property type="evidence" value="ECO:0007669"/>
    <property type="project" value="TreeGrafter"/>
</dbReference>
<comment type="catalytic activity">
    <reaction evidence="4">
        <text>uridine(38/39/40) in tRNA = pseudouridine(38/39/40) in tRNA</text>
        <dbReference type="Rhea" id="RHEA:22376"/>
        <dbReference type="Rhea" id="RHEA-COMP:10085"/>
        <dbReference type="Rhea" id="RHEA-COMP:10087"/>
        <dbReference type="ChEBI" id="CHEBI:65314"/>
        <dbReference type="ChEBI" id="CHEBI:65315"/>
        <dbReference type="EC" id="5.4.99.12"/>
    </reaction>
</comment>
<comment type="similarity">
    <text evidence="1 4">Belongs to the tRNA pseudouridine synthase TruA family.</text>
</comment>